<dbReference type="OrthoDB" id="418495at2759"/>
<dbReference type="InParanoid" id="A0A1Z5JZ92"/>
<evidence type="ECO:0000313" key="2">
    <source>
        <dbReference type="EMBL" id="GAX19334.1"/>
    </source>
</evidence>
<evidence type="ECO:0000313" key="3">
    <source>
        <dbReference type="Proteomes" id="UP000198406"/>
    </source>
</evidence>
<gene>
    <name evidence="2" type="ORF">FisN_4Lh086</name>
</gene>
<dbReference type="FunCoup" id="A0A1Z5JZ92">
    <property type="interactions" value="139"/>
</dbReference>
<reference evidence="2 3" key="1">
    <citation type="journal article" date="2015" name="Plant Cell">
        <title>Oil accumulation by the oleaginous diatom Fistulifera solaris as revealed by the genome and transcriptome.</title>
        <authorList>
            <person name="Tanaka T."/>
            <person name="Maeda Y."/>
            <person name="Veluchamy A."/>
            <person name="Tanaka M."/>
            <person name="Abida H."/>
            <person name="Marechal E."/>
            <person name="Bowler C."/>
            <person name="Muto M."/>
            <person name="Sunaga Y."/>
            <person name="Tanaka M."/>
            <person name="Yoshino T."/>
            <person name="Taniguchi T."/>
            <person name="Fukuda Y."/>
            <person name="Nemoto M."/>
            <person name="Matsumoto M."/>
            <person name="Wong P.S."/>
            <person name="Aburatani S."/>
            <person name="Fujibuchi W."/>
        </authorList>
    </citation>
    <scope>NUCLEOTIDE SEQUENCE [LARGE SCALE GENOMIC DNA]</scope>
    <source>
        <strain evidence="2 3">JPCC DA0580</strain>
    </source>
</reference>
<dbReference type="AlphaFoldDB" id="A0A1Z5JZ92"/>
<dbReference type="GO" id="GO:0005737">
    <property type="term" value="C:cytoplasm"/>
    <property type="evidence" value="ECO:0007669"/>
    <property type="project" value="TreeGrafter"/>
</dbReference>
<dbReference type="Pfam" id="PF00462">
    <property type="entry name" value="Glutaredoxin"/>
    <property type="match status" value="1"/>
</dbReference>
<dbReference type="InterPro" id="IPR002109">
    <property type="entry name" value="Glutaredoxin"/>
</dbReference>
<protein>
    <recommendedName>
        <fullName evidence="1">Glutaredoxin domain-containing protein</fullName>
    </recommendedName>
</protein>
<proteinExistence type="predicted"/>
<feature type="domain" description="Glutaredoxin" evidence="1">
    <location>
        <begin position="3"/>
        <end position="61"/>
    </location>
</feature>
<dbReference type="Proteomes" id="UP000198406">
    <property type="component" value="Unassembled WGS sequence"/>
</dbReference>
<dbReference type="CDD" id="cd03419">
    <property type="entry name" value="GRX_GRXh_1_2_like"/>
    <property type="match status" value="1"/>
</dbReference>
<accession>A0A1Z5JZ92</accession>
<organism evidence="2 3">
    <name type="scientific">Fistulifera solaris</name>
    <name type="common">Oleaginous diatom</name>
    <dbReference type="NCBI Taxonomy" id="1519565"/>
    <lineage>
        <taxon>Eukaryota</taxon>
        <taxon>Sar</taxon>
        <taxon>Stramenopiles</taxon>
        <taxon>Ochrophyta</taxon>
        <taxon>Bacillariophyta</taxon>
        <taxon>Bacillariophyceae</taxon>
        <taxon>Bacillariophycidae</taxon>
        <taxon>Naviculales</taxon>
        <taxon>Naviculaceae</taxon>
        <taxon>Fistulifera</taxon>
    </lineage>
</organism>
<dbReference type="SUPFAM" id="SSF52833">
    <property type="entry name" value="Thioredoxin-like"/>
    <property type="match status" value="1"/>
</dbReference>
<evidence type="ECO:0000259" key="1">
    <source>
        <dbReference type="Pfam" id="PF00462"/>
    </source>
</evidence>
<dbReference type="PANTHER" id="PTHR45694:SF18">
    <property type="entry name" value="GLUTAREDOXIN-1-RELATED"/>
    <property type="match status" value="1"/>
</dbReference>
<dbReference type="InterPro" id="IPR036249">
    <property type="entry name" value="Thioredoxin-like_sf"/>
</dbReference>
<dbReference type="PROSITE" id="PS51354">
    <property type="entry name" value="GLUTAREDOXIN_2"/>
    <property type="match status" value="1"/>
</dbReference>
<dbReference type="Gene3D" id="3.40.30.10">
    <property type="entry name" value="Glutaredoxin"/>
    <property type="match status" value="1"/>
</dbReference>
<sequence length="91" mass="9646">MLSFTTCPYCIKAKQVLDAKSANYTVVELNEDPAGTAIRAELFDLVGRSSVPAIWIGGEFIGGCNDGPMGGIVQLQEQGKLDVMLKNVGAI</sequence>
<name>A0A1Z5JZ92_FISSO</name>
<keyword evidence="3" id="KW-1185">Reference proteome</keyword>
<dbReference type="GO" id="GO:0034599">
    <property type="term" value="P:cellular response to oxidative stress"/>
    <property type="evidence" value="ECO:0007669"/>
    <property type="project" value="TreeGrafter"/>
</dbReference>
<comment type="caution">
    <text evidence="2">The sequence shown here is derived from an EMBL/GenBank/DDBJ whole genome shotgun (WGS) entry which is preliminary data.</text>
</comment>
<dbReference type="PANTHER" id="PTHR45694">
    <property type="entry name" value="GLUTAREDOXIN 2"/>
    <property type="match status" value="1"/>
</dbReference>
<dbReference type="GO" id="GO:0015038">
    <property type="term" value="F:glutathione disulfide oxidoreductase activity"/>
    <property type="evidence" value="ECO:0007669"/>
    <property type="project" value="TreeGrafter"/>
</dbReference>
<dbReference type="EMBL" id="BDSP01000136">
    <property type="protein sequence ID" value="GAX19334.1"/>
    <property type="molecule type" value="Genomic_DNA"/>
</dbReference>